<organism evidence="1 2">
    <name type="scientific">Imshaugia aleurites</name>
    <dbReference type="NCBI Taxonomy" id="172621"/>
    <lineage>
        <taxon>Eukaryota</taxon>
        <taxon>Fungi</taxon>
        <taxon>Dikarya</taxon>
        <taxon>Ascomycota</taxon>
        <taxon>Pezizomycotina</taxon>
        <taxon>Lecanoromycetes</taxon>
        <taxon>OSLEUM clade</taxon>
        <taxon>Lecanoromycetidae</taxon>
        <taxon>Lecanorales</taxon>
        <taxon>Lecanorineae</taxon>
        <taxon>Parmeliaceae</taxon>
        <taxon>Imshaugia</taxon>
    </lineage>
</organism>
<evidence type="ECO:0000313" key="2">
    <source>
        <dbReference type="Proteomes" id="UP000664534"/>
    </source>
</evidence>
<dbReference type="AlphaFoldDB" id="A0A8H3F0Q6"/>
<gene>
    <name evidence="1" type="ORF">IMSHALPRED_002333</name>
</gene>
<accession>A0A8H3F0Q6</accession>
<dbReference type="EMBL" id="CAJPDT010000014">
    <property type="protein sequence ID" value="CAF9915075.1"/>
    <property type="molecule type" value="Genomic_DNA"/>
</dbReference>
<comment type="caution">
    <text evidence="1">The sequence shown here is derived from an EMBL/GenBank/DDBJ whole genome shotgun (WGS) entry which is preliminary data.</text>
</comment>
<evidence type="ECO:0000313" key="1">
    <source>
        <dbReference type="EMBL" id="CAF9915075.1"/>
    </source>
</evidence>
<reference evidence="1" key="1">
    <citation type="submission" date="2021-03" db="EMBL/GenBank/DDBJ databases">
        <authorList>
            <person name="Tagirdzhanova G."/>
        </authorList>
    </citation>
    <scope>NUCLEOTIDE SEQUENCE</scope>
</reference>
<name>A0A8H3F0Q6_9LECA</name>
<sequence>MCFTPTCVSSLTWAPIFEVRRRPIWVQQVVLDLLKQLRLLRIISYTLPSIHTLNLDRTRQLRVNFGDLISLCEATEYILNHCGVLGVAYGGPDDKGTLWIKFYNMLAQDRTFEDHLQYVIWIDSHPPSNFTLSTSSRLAYRETDSLSSPLDSRVAIDENLSPAPRMHEVKFEWLERWKAAGFTTD</sequence>
<proteinExistence type="predicted"/>
<protein>
    <submittedName>
        <fullName evidence="1">Uncharacterized protein</fullName>
    </submittedName>
</protein>
<keyword evidence="2" id="KW-1185">Reference proteome</keyword>
<dbReference type="Proteomes" id="UP000664534">
    <property type="component" value="Unassembled WGS sequence"/>
</dbReference>
<dbReference type="OrthoDB" id="5278604at2759"/>